<dbReference type="UniPathway" id="UPA00554">
    <property type="reaction ID" value="UER00611"/>
</dbReference>
<comment type="activity regulation">
    <text evidence="7">Allosterically activated by fructose 1,6-bisphosphate (FBP).</text>
</comment>
<dbReference type="OrthoDB" id="9802969at2"/>
<dbReference type="InterPro" id="IPR001236">
    <property type="entry name" value="Lactate/malate_DH_N"/>
</dbReference>
<dbReference type="NCBIfam" id="TIGR01771">
    <property type="entry name" value="L-LDH-NAD"/>
    <property type="match status" value="1"/>
</dbReference>
<feature type="binding site" evidence="7">
    <location>
        <begin position="148"/>
        <end position="151"/>
    </location>
    <ligand>
        <name>substrate</name>
    </ligand>
</feature>
<dbReference type="InterPro" id="IPR015955">
    <property type="entry name" value="Lactate_DH/Glyco_Ohase_4_C"/>
</dbReference>
<dbReference type="InterPro" id="IPR022383">
    <property type="entry name" value="Lactate/malate_DH_C"/>
</dbReference>
<protein>
    <recommendedName>
        <fullName evidence="3 7">L-lactate dehydrogenase</fullName>
        <shortName evidence="7">L-LDH</shortName>
        <ecNumber evidence="3 7">1.1.1.27</ecNumber>
    </recommendedName>
</protein>
<feature type="binding site" evidence="7 9">
    <location>
        <position position="32"/>
    </location>
    <ligand>
        <name>NAD(+)</name>
        <dbReference type="ChEBI" id="CHEBI:57540"/>
    </ligand>
</feature>
<feature type="domain" description="Lactate/malate dehydrogenase N-terminal" evidence="10">
    <location>
        <begin position="1"/>
        <end position="131"/>
    </location>
</feature>
<proteinExistence type="inferred from homology"/>
<feature type="binding site" evidence="7">
    <location>
        <position position="11"/>
    </location>
    <ligand>
        <name>NAD(+)</name>
        <dbReference type="ChEBI" id="CHEBI:57540"/>
    </ligand>
</feature>
<name>A0A1C3E5X2_9PLAN</name>
<keyword evidence="5 7" id="KW-0520">NAD</keyword>
<keyword evidence="13" id="KW-1185">Reference proteome</keyword>
<feature type="binding site" evidence="7">
    <location>
        <position position="37"/>
    </location>
    <ligand>
        <name>NAD(+)</name>
        <dbReference type="ChEBI" id="CHEBI:57540"/>
    </ligand>
</feature>
<keyword evidence="7" id="KW-0021">Allosteric enzyme</keyword>
<dbReference type="GO" id="GO:0005737">
    <property type="term" value="C:cytoplasm"/>
    <property type="evidence" value="ECO:0007669"/>
    <property type="project" value="UniProtKB-SubCell"/>
</dbReference>
<dbReference type="InterPro" id="IPR018177">
    <property type="entry name" value="L-lactate_DH_AS"/>
</dbReference>
<reference evidence="12 13" key="1">
    <citation type="submission" date="2016-05" db="EMBL/GenBank/DDBJ databases">
        <title>Genomic and physiological characterization of Planctopirus sp. isolated from fresh water lake.</title>
        <authorList>
            <person name="Subhash Y."/>
            <person name="Ramana C."/>
        </authorList>
    </citation>
    <scope>NUCLEOTIDE SEQUENCE [LARGE SCALE GENOMIC DNA]</scope>
    <source>
        <strain evidence="12 13">JC280</strain>
    </source>
</reference>
<evidence type="ECO:0000256" key="7">
    <source>
        <dbReference type="HAMAP-Rule" id="MF_00488"/>
    </source>
</evidence>
<comment type="catalytic activity">
    <reaction evidence="6 7">
        <text>(S)-lactate + NAD(+) = pyruvate + NADH + H(+)</text>
        <dbReference type="Rhea" id="RHEA:23444"/>
        <dbReference type="ChEBI" id="CHEBI:15361"/>
        <dbReference type="ChEBI" id="CHEBI:15378"/>
        <dbReference type="ChEBI" id="CHEBI:16651"/>
        <dbReference type="ChEBI" id="CHEBI:57540"/>
        <dbReference type="ChEBI" id="CHEBI:57945"/>
        <dbReference type="EC" id="1.1.1.27"/>
    </reaction>
</comment>
<sequence length="313" mass="33521">MKVGIVGCGMVGSSAAFAMIMSGIGREIVLVDRNTARAEAEADDLFHAVPFAHNLRVKAGGYSDLANASVVVLTAGVNQKPGETRLELLGRNKAVFEEIVPQVLKYAPGAMIVVASNPVDVMTHLTANIAMRYGMSSSRVIGSGTMLDTARFRTLVGEALQVDSHHVHAYVIGEHGDSEVLTWSLATVAGLHLDEYCHSLGICLHEHQKQIIDDRVRGAAYRIIQGKGSTYYGIGSALARLVKTILNDHRAVLTVCAREKLVEGVEDVTLSMPRIVGGSGVQSTIPLHLAPEEHQGLRKSALVLKEAISSIEK</sequence>
<evidence type="ECO:0000256" key="5">
    <source>
        <dbReference type="ARBA" id="ARBA00023027"/>
    </source>
</evidence>
<evidence type="ECO:0000256" key="2">
    <source>
        <dbReference type="ARBA" id="ARBA00006054"/>
    </source>
</evidence>
<feature type="binding site" evidence="7">
    <location>
        <position position="230"/>
    </location>
    <ligand>
        <name>substrate</name>
    </ligand>
</feature>
<dbReference type="InterPro" id="IPR036291">
    <property type="entry name" value="NAD(P)-bd_dom_sf"/>
</dbReference>
<comment type="subunit">
    <text evidence="7">Homotetramer.</text>
</comment>
<keyword evidence="7" id="KW-0963">Cytoplasm</keyword>
<accession>A0A1C3E5X2</accession>
<dbReference type="GO" id="GO:0006089">
    <property type="term" value="P:lactate metabolic process"/>
    <property type="evidence" value="ECO:0007669"/>
    <property type="project" value="TreeGrafter"/>
</dbReference>
<feature type="binding site" evidence="7">
    <location>
        <position position="85"/>
    </location>
    <ligand>
        <name>substrate</name>
    </ligand>
</feature>
<feature type="binding site" evidence="7">
    <location>
        <position position="153"/>
    </location>
    <ligand>
        <name>beta-D-fructose 1,6-bisphosphate</name>
        <dbReference type="ChEBI" id="CHEBI:32966"/>
        <note>allosteric activator</note>
    </ligand>
</feature>
<dbReference type="Gene3D" id="3.90.110.10">
    <property type="entry name" value="Lactate dehydrogenase/glycoside hydrolase, family 4, C-terminal"/>
    <property type="match status" value="1"/>
</dbReference>
<keyword evidence="7" id="KW-0597">Phosphoprotein</keyword>
<evidence type="ECO:0000256" key="1">
    <source>
        <dbReference type="ARBA" id="ARBA00004843"/>
    </source>
</evidence>
<evidence type="ECO:0000259" key="10">
    <source>
        <dbReference type="Pfam" id="PF00056"/>
    </source>
</evidence>
<evidence type="ECO:0000256" key="3">
    <source>
        <dbReference type="ARBA" id="ARBA00012967"/>
    </source>
</evidence>
<feature type="binding site" evidence="7">
    <location>
        <begin position="115"/>
        <end position="117"/>
    </location>
    <ligand>
        <name>NAD(+)</name>
        <dbReference type="ChEBI" id="CHEBI:57540"/>
    </ligand>
</feature>
<dbReference type="Pfam" id="PF00056">
    <property type="entry name" value="Ldh_1_N"/>
    <property type="match status" value="1"/>
</dbReference>
<dbReference type="SUPFAM" id="SSF56327">
    <property type="entry name" value="LDH C-terminal domain-like"/>
    <property type="match status" value="1"/>
</dbReference>
<feature type="binding site" evidence="9">
    <location>
        <position position="92"/>
    </location>
    <ligand>
        <name>NAD(+)</name>
        <dbReference type="ChEBI" id="CHEBI:57540"/>
    </ligand>
</feature>
<keyword evidence="4 7" id="KW-0560">Oxidoreductase</keyword>
<dbReference type="InterPro" id="IPR001557">
    <property type="entry name" value="L-lactate/malate_DH"/>
</dbReference>
<feature type="binding site" evidence="7">
    <location>
        <position position="143"/>
    </location>
    <ligand>
        <name>NAD(+)</name>
        <dbReference type="ChEBI" id="CHEBI:57540"/>
    </ligand>
</feature>
<feature type="binding site" evidence="7">
    <location>
        <begin position="117"/>
        <end position="120"/>
    </location>
    <ligand>
        <name>substrate</name>
    </ligand>
</feature>
<dbReference type="SUPFAM" id="SSF51735">
    <property type="entry name" value="NAD(P)-binding Rossmann-fold domains"/>
    <property type="match status" value="1"/>
</dbReference>
<dbReference type="Proteomes" id="UP000094828">
    <property type="component" value="Unassembled WGS sequence"/>
</dbReference>
<dbReference type="AlphaFoldDB" id="A0A1C3E5X2"/>
<evidence type="ECO:0000313" key="13">
    <source>
        <dbReference type="Proteomes" id="UP000094828"/>
    </source>
</evidence>
<dbReference type="PRINTS" id="PR00086">
    <property type="entry name" value="LLDHDRGNASE"/>
</dbReference>
<dbReference type="PANTHER" id="PTHR43128:SF16">
    <property type="entry name" value="L-LACTATE DEHYDROGENASE"/>
    <property type="match status" value="1"/>
</dbReference>
<dbReference type="RefSeq" id="WP_068851835.1">
    <property type="nucleotide sequence ID" value="NZ_LYDR01000152.1"/>
</dbReference>
<comment type="function">
    <text evidence="7">Catalyzes the conversion of lactate to pyruvate.</text>
</comment>
<evidence type="ECO:0000256" key="4">
    <source>
        <dbReference type="ARBA" id="ARBA00023002"/>
    </source>
</evidence>
<dbReference type="CDD" id="cd05292">
    <property type="entry name" value="LDH_2"/>
    <property type="match status" value="1"/>
</dbReference>
<feature type="binding site" evidence="7">
    <location>
        <begin position="76"/>
        <end position="77"/>
    </location>
    <ligand>
        <name>NAD(+)</name>
        <dbReference type="ChEBI" id="CHEBI:57540"/>
    </ligand>
</feature>
<comment type="caution">
    <text evidence="12">The sequence shown here is derived from an EMBL/GenBank/DDBJ whole genome shotgun (WGS) entry which is preliminary data.</text>
</comment>
<feature type="binding site" evidence="7">
    <location>
        <position position="79"/>
    </location>
    <ligand>
        <name>substrate</name>
    </ligand>
</feature>
<dbReference type="PIRSF" id="PIRSF000102">
    <property type="entry name" value="Lac_mal_DH"/>
    <property type="match status" value="1"/>
</dbReference>
<comment type="caution">
    <text evidence="7">Lacks conserved residue(s) required for the propagation of feature annotation.</text>
</comment>
<dbReference type="Gene3D" id="3.40.50.720">
    <property type="entry name" value="NAD(P)-binding Rossmann-like Domain"/>
    <property type="match status" value="1"/>
</dbReference>
<feature type="modified residue" description="Phosphotyrosine" evidence="7">
    <location>
        <position position="221"/>
    </location>
</feature>
<organism evidence="12 13">
    <name type="scientific">Planctopirus hydrillae</name>
    <dbReference type="NCBI Taxonomy" id="1841610"/>
    <lineage>
        <taxon>Bacteria</taxon>
        <taxon>Pseudomonadati</taxon>
        <taxon>Planctomycetota</taxon>
        <taxon>Planctomycetia</taxon>
        <taxon>Planctomycetales</taxon>
        <taxon>Planctomycetaceae</taxon>
        <taxon>Planctopirus</taxon>
    </lineage>
</organism>
<feature type="domain" description="Lactate/malate dehydrogenase C-terminal" evidence="11">
    <location>
        <begin position="145"/>
        <end position="311"/>
    </location>
</feature>
<evidence type="ECO:0000256" key="9">
    <source>
        <dbReference type="PIRSR" id="PIRSR000102-3"/>
    </source>
</evidence>
<feature type="active site" description="Proton acceptor" evidence="7 8">
    <location>
        <position position="175"/>
    </location>
</feature>
<comment type="subcellular location">
    <subcellularLocation>
        <location evidence="7">Cytoplasm</location>
    </subcellularLocation>
</comment>
<dbReference type="PANTHER" id="PTHR43128">
    <property type="entry name" value="L-2-HYDROXYCARBOXYLATE DEHYDROGENASE (NAD(P)(+))"/>
    <property type="match status" value="1"/>
</dbReference>
<evidence type="ECO:0000256" key="6">
    <source>
        <dbReference type="ARBA" id="ARBA00049258"/>
    </source>
</evidence>
<feature type="binding site" evidence="9">
    <location>
        <begin position="7"/>
        <end position="12"/>
    </location>
    <ligand>
        <name>NAD(+)</name>
        <dbReference type="ChEBI" id="CHEBI:57540"/>
    </ligand>
</feature>
<gene>
    <name evidence="7" type="primary">ldh</name>
    <name evidence="12" type="ORF">A6X21_12675</name>
</gene>
<feature type="binding site" evidence="7">
    <location>
        <position position="62"/>
    </location>
    <ligand>
        <name>NAD(+)</name>
        <dbReference type="ChEBI" id="CHEBI:57540"/>
    </ligand>
</feature>
<dbReference type="EC" id="1.1.1.27" evidence="3 7"/>
<feature type="binding site" evidence="7">
    <location>
        <position position="168"/>
    </location>
    <ligand>
        <name>beta-D-fructose 1,6-bisphosphate</name>
        <dbReference type="ChEBI" id="CHEBI:32966"/>
        <note>allosteric activator</note>
    </ligand>
</feature>
<comment type="similarity">
    <text evidence="2 7">Belongs to the LDH/MDH superfamily. LDH family.</text>
</comment>
<comment type="pathway">
    <text evidence="1 7">Fermentation; pyruvate fermentation to lactate; (S)-lactate from pyruvate: step 1/1.</text>
</comment>
<dbReference type="EMBL" id="LYDR01000152">
    <property type="protein sequence ID" value="ODA28549.1"/>
    <property type="molecule type" value="Genomic_DNA"/>
</dbReference>
<evidence type="ECO:0000313" key="12">
    <source>
        <dbReference type="EMBL" id="ODA28549.1"/>
    </source>
</evidence>
<evidence type="ECO:0000259" key="11">
    <source>
        <dbReference type="Pfam" id="PF02866"/>
    </source>
</evidence>
<dbReference type="GO" id="GO:0004459">
    <property type="term" value="F:L-lactate dehydrogenase (NAD+) activity"/>
    <property type="evidence" value="ECO:0007669"/>
    <property type="project" value="UniProtKB-UniRule"/>
</dbReference>
<dbReference type="Pfam" id="PF02866">
    <property type="entry name" value="Ldh_1_C"/>
    <property type="match status" value="1"/>
</dbReference>
<dbReference type="InterPro" id="IPR011304">
    <property type="entry name" value="L-lactate_DH"/>
</dbReference>
<dbReference type="HAMAP" id="MF_00488">
    <property type="entry name" value="Lactate_dehydrog"/>
    <property type="match status" value="1"/>
</dbReference>
<dbReference type="STRING" id="1841610.A6X21_12675"/>
<dbReference type="PROSITE" id="PS00064">
    <property type="entry name" value="L_LDH"/>
    <property type="match status" value="1"/>
</dbReference>
<dbReference type="GO" id="GO:0006096">
    <property type="term" value="P:glycolytic process"/>
    <property type="evidence" value="ECO:0007669"/>
    <property type="project" value="UniProtKB-UniRule"/>
</dbReference>
<evidence type="ECO:0000256" key="8">
    <source>
        <dbReference type="PIRSR" id="PIRSR000102-1"/>
    </source>
</evidence>